<dbReference type="InterPro" id="IPR050482">
    <property type="entry name" value="Sensor_HK_TwoCompSys"/>
</dbReference>
<keyword evidence="1" id="KW-0808">Transferase</keyword>
<evidence type="ECO:0000256" key="3">
    <source>
        <dbReference type="ARBA" id="ARBA00023012"/>
    </source>
</evidence>
<dbReference type="Proteomes" id="UP000248330">
    <property type="component" value="Unassembled WGS sequence"/>
</dbReference>
<dbReference type="GO" id="GO:0000160">
    <property type="term" value="P:phosphorelay signal transduction system"/>
    <property type="evidence" value="ECO:0007669"/>
    <property type="project" value="UniProtKB-KW"/>
</dbReference>
<comment type="caution">
    <text evidence="7">The sequence shown here is derived from an EMBL/GenBank/DDBJ whole genome shotgun (WGS) entry which is preliminary data.</text>
</comment>
<dbReference type="EMBL" id="QICN01000009">
    <property type="protein sequence ID" value="PXV65753.1"/>
    <property type="molecule type" value="Genomic_DNA"/>
</dbReference>
<evidence type="ECO:0000259" key="6">
    <source>
        <dbReference type="SMART" id="SM00387"/>
    </source>
</evidence>
<dbReference type="CDD" id="cd16917">
    <property type="entry name" value="HATPase_UhpB-NarQ-NarX-like"/>
    <property type="match status" value="1"/>
</dbReference>
<dbReference type="PANTHER" id="PTHR24421">
    <property type="entry name" value="NITRATE/NITRITE SENSOR PROTEIN NARX-RELATED"/>
    <property type="match status" value="1"/>
</dbReference>
<keyword evidence="2 7" id="KW-0418">Kinase</keyword>
<dbReference type="GO" id="GO:0016301">
    <property type="term" value="F:kinase activity"/>
    <property type="evidence" value="ECO:0007669"/>
    <property type="project" value="UniProtKB-KW"/>
</dbReference>
<evidence type="ECO:0000313" key="7">
    <source>
        <dbReference type="EMBL" id="PXV65753.1"/>
    </source>
</evidence>
<keyword evidence="4" id="KW-0175">Coiled coil</keyword>
<evidence type="ECO:0000313" key="8">
    <source>
        <dbReference type="Proteomes" id="UP000248330"/>
    </source>
</evidence>
<dbReference type="Gene3D" id="3.30.565.10">
    <property type="entry name" value="Histidine kinase-like ATPase, C-terminal domain"/>
    <property type="match status" value="1"/>
</dbReference>
<feature type="coiled-coil region" evidence="4">
    <location>
        <begin position="26"/>
        <end position="60"/>
    </location>
</feature>
<dbReference type="InterPro" id="IPR003594">
    <property type="entry name" value="HATPase_dom"/>
</dbReference>
<feature type="region of interest" description="Disordered" evidence="5">
    <location>
        <begin position="190"/>
        <end position="211"/>
    </location>
</feature>
<accession>A0A318E5I0</accession>
<feature type="domain" description="Histidine kinase/HSP90-like ATPase" evidence="6">
    <location>
        <begin position="150"/>
        <end position="241"/>
    </location>
</feature>
<sequence length="246" mass="27143">MNAAPLALLMLFLVACALWWRERSLARRLQREHRAAAAELEASFAEREALMRERVAAEERERIYADLHDDIGARLLGLIYASHSTAQADIARTLLQDLRDVVSRSRGAPGTLLDALQEIRNEARQRLELAGGTLDWQQPDELPDPQLDQGQALHLFRIVREALSNALQHGAARRIRIRIARSADHLVLDVTDDGPGVSTSPPEGRGSDNMRQRAAELQGTIAWDAGTLGGTKVLLRFPLPGGSDTT</sequence>
<evidence type="ECO:0000256" key="5">
    <source>
        <dbReference type="SAM" id="MobiDB-lite"/>
    </source>
</evidence>
<dbReference type="SUPFAM" id="SSF55874">
    <property type="entry name" value="ATPase domain of HSP90 chaperone/DNA topoisomerase II/histidine kinase"/>
    <property type="match status" value="1"/>
</dbReference>
<protein>
    <submittedName>
        <fullName evidence="7">Histidine kinase/DNA gyrase B/HSP90-like ATPase</fullName>
    </submittedName>
</protein>
<dbReference type="SMART" id="SM00387">
    <property type="entry name" value="HATPase_c"/>
    <property type="match status" value="1"/>
</dbReference>
<name>A0A318E5I0_9GAMM</name>
<evidence type="ECO:0000256" key="1">
    <source>
        <dbReference type="ARBA" id="ARBA00022679"/>
    </source>
</evidence>
<dbReference type="RefSeq" id="WP_245903930.1">
    <property type="nucleotide sequence ID" value="NZ_CAKZQT010000001.1"/>
</dbReference>
<proteinExistence type="predicted"/>
<evidence type="ECO:0000256" key="4">
    <source>
        <dbReference type="SAM" id="Coils"/>
    </source>
</evidence>
<dbReference type="Pfam" id="PF02518">
    <property type="entry name" value="HATPase_c"/>
    <property type="match status" value="1"/>
</dbReference>
<evidence type="ECO:0000256" key="2">
    <source>
        <dbReference type="ARBA" id="ARBA00022777"/>
    </source>
</evidence>
<dbReference type="InterPro" id="IPR036890">
    <property type="entry name" value="HATPase_C_sf"/>
</dbReference>
<keyword evidence="8" id="KW-1185">Reference proteome</keyword>
<organism evidence="7 8">
    <name type="scientific">Sinimarinibacterium flocculans</name>
    <dbReference type="NCBI Taxonomy" id="985250"/>
    <lineage>
        <taxon>Bacteria</taxon>
        <taxon>Pseudomonadati</taxon>
        <taxon>Pseudomonadota</taxon>
        <taxon>Gammaproteobacteria</taxon>
        <taxon>Nevskiales</taxon>
        <taxon>Nevskiaceae</taxon>
        <taxon>Sinimarinibacterium</taxon>
    </lineage>
</organism>
<reference evidence="7 8" key="1">
    <citation type="submission" date="2018-04" db="EMBL/GenBank/DDBJ databases">
        <title>Genomic Encyclopedia of Type Strains, Phase IV (KMG-IV): sequencing the most valuable type-strain genomes for metagenomic binning, comparative biology and taxonomic classification.</title>
        <authorList>
            <person name="Goeker M."/>
        </authorList>
    </citation>
    <scope>NUCLEOTIDE SEQUENCE [LARGE SCALE GENOMIC DNA]</scope>
    <source>
        <strain evidence="7 8">DSM 104150</strain>
    </source>
</reference>
<gene>
    <name evidence="7" type="ORF">C8D93_109132</name>
</gene>
<keyword evidence="3" id="KW-0902">Two-component regulatory system</keyword>
<dbReference type="AlphaFoldDB" id="A0A318E5I0"/>